<dbReference type="Proteomes" id="UP001431783">
    <property type="component" value="Unassembled WGS sequence"/>
</dbReference>
<dbReference type="GO" id="GO:0042797">
    <property type="term" value="P:tRNA transcription by RNA polymerase III"/>
    <property type="evidence" value="ECO:0007669"/>
    <property type="project" value="TreeGrafter"/>
</dbReference>
<keyword evidence="3" id="KW-1185">Reference proteome</keyword>
<comment type="caution">
    <text evidence="2">The sequence shown here is derived from an EMBL/GenBank/DDBJ whole genome shotgun (WGS) entry which is preliminary data.</text>
</comment>
<organism evidence="2 3">
    <name type="scientific">Henosepilachna vigintioctopunctata</name>
    <dbReference type="NCBI Taxonomy" id="420089"/>
    <lineage>
        <taxon>Eukaryota</taxon>
        <taxon>Metazoa</taxon>
        <taxon>Ecdysozoa</taxon>
        <taxon>Arthropoda</taxon>
        <taxon>Hexapoda</taxon>
        <taxon>Insecta</taxon>
        <taxon>Pterygota</taxon>
        <taxon>Neoptera</taxon>
        <taxon>Endopterygota</taxon>
        <taxon>Coleoptera</taxon>
        <taxon>Polyphaga</taxon>
        <taxon>Cucujiformia</taxon>
        <taxon>Coccinelloidea</taxon>
        <taxon>Coccinellidae</taxon>
        <taxon>Epilachninae</taxon>
        <taxon>Epilachnini</taxon>
        <taxon>Henosepilachna</taxon>
    </lineage>
</organism>
<dbReference type="AlphaFoldDB" id="A0AAW1US89"/>
<protein>
    <recommendedName>
        <fullName evidence="4">DNA-directed RNA polymerase III subunit RPC5</fullName>
    </recommendedName>
</protein>
<evidence type="ECO:0008006" key="4">
    <source>
        <dbReference type="Google" id="ProtNLM"/>
    </source>
</evidence>
<evidence type="ECO:0000256" key="1">
    <source>
        <dbReference type="SAM" id="MobiDB-lite"/>
    </source>
</evidence>
<evidence type="ECO:0000313" key="3">
    <source>
        <dbReference type="Proteomes" id="UP001431783"/>
    </source>
</evidence>
<name>A0AAW1US89_9CUCU</name>
<sequence>MAQGTCYYEEDDSEDDPVIAEFPVYHSRRLQENVYLFQYPLEPQRNLNAFNIKKAFFKPENQEMKLEQCINIESRSFDGGRAEIIAHEVDGPSEKRKPGAEVFFENEIVDKMLLSSTKGVKEPEKYAVAAFTGKELHLTTLRGIFQFRPAVPHLEQALQRKKRKDENGAVSSDEEAGPSNAKQVTVKFKRNDERWNNIQNNSFKSLKMKSASEKWIECGWNEPDATISKIEKLKLLAENLDNTNQANSLTEKEYIRLLVPEDQEQSSVEPALPSHVMSLHALRELPLLEQCRLLLKDAQIIQFQQMMMLLAGCVGLNADCLLKALAKVAVLVRGNWVVKSDVLYPPNTLSATSGVPSDHMCRARDYVLYLFTKHQYVERKKVSSVMKIPAEEVKEIFTGISKLRHNKGWELTLATDNDFIAKHGDIVQRQVLLWEQRYIQVCDFLKDKKQRRKSKSESKSVSEDTGVKRSVHYNSSDTESGIEKNKSPIVPRKKFKKSNENTEAS</sequence>
<accession>A0AAW1US89</accession>
<dbReference type="GO" id="GO:0005666">
    <property type="term" value="C:RNA polymerase III complex"/>
    <property type="evidence" value="ECO:0007669"/>
    <property type="project" value="TreeGrafter"/>
</dbReference>
<dbReference type="PANTHER" id="PTHR12069:SF0">
    <property type="entry name" value="DNA-DIRECTED RNA POLYMERASE III SUBUNIT RPC5"/>
    <property type="match status" value="1"/>
</dbReference>
<feature type="region of interest" description="Disordered" evidence="1">
    <location>
        <begin position="156"/>
        <end position="184"/>
    </location>
</feature>
<reference evidence="2 3" key="1">
    <citation type="submission" date="2023-03" db="EMBL/GenBank/DDBJ databases">
        <title>Genome insight into feeding habits of ladybird beetles.</title>
        <authorList>
            <person name="Li H.-S."/>
            <person name="Huang Y.-H."/>
            <person name="Pang H."/>
        </authorList>
    </citation>
    <scope>NUCLEOTIDE SEQUENCE [LARGE SCALE GENOMIC DNA]</scope>
    <source>
        <strain evidence="2">SYSU_2023b</strain>
        <tissue evidence="2">Whole body</tissue>
    </source>
</reference>
<dbReference type="InterPro" id="IPR006886">
    <property type="entry name" value="RNA_pol_III_Rpc5"/>
</dbReference>
<dbReference type="Pfam" id="PF04801">
    <property type="entry name" value="RPC5"/>
    <property type="match status" value="1"/>
</dbReference>
<dbReference type="EMBL" id="JARQZJ010000095">
    <property type="protein sequence ID" value="KAK9885385.1"/>
    <property type="molecule type" value="Genomic_DNA"/>
</dbReference>
<gene>
    <name evidence="2" type="ORF">WA026_010883</name>
</gene>
<feature type="compositionally biased region" description="Basic and acidic residues" evidence="1">
    <location>
        <begin position="455"/>
        <end position="467"/>
    </location>
</feature>
<proteinExistence type="predicted"/>
<evidence type="ECO:0000313" key="2">
    <source>
        <dbReference type="EMBL" id="KAK9885385.1"/>
    </source>
</evidence>
<feature type="region of interest" description="Disordered" evidence="1">
    <location>
        <begin position="453"/>
        <end position="505"/>
    </location>
</feature>
<dbReference type="PANTHER" id="PTHR12069">
    <property type="entry name" value="DNA-DIRECTED RNA POLYMERASES III 80 KDA POLYPEPTIDE RNA POLYMERASE III SUBUNIT 5"/>
    <property type="match status" value="1"/>
</dbReference>